<feature type="domain" description="MurNAc-LAA" evidence="3">
    <location>
        <begin position="146"/>
        <end position="319"/>
    </location>
</feature>
<dbReference type="InterPro" id="IPR002508">
    <property type="entry name" value="MurNAc-LAA_cat"/>
</dbReference>
<evidence type="ECO:0000313" key="5">
    <source>
        <dbReference type="Proteomes" id="UP000449710"/>
    </source>
</evidence>
<keyword evidence="1" id="KW-0378">Hydrolase</keyword>
<dbReference type="Proteomes" id="UP000449710">
    <property type="component" value="Unassembled WGS sequence"/>
</dbReference>
<accession>A0AA43XL77</accession>
<evidence type="ECO:0000313" key="4">
    <source>
        <dbReference type="EMBL" id="NBG88356.1"/>
    </source>
</evidence>
<keyword evidence="2" id="KW-0472">Membrane</keyword>
<name>A0AA43XL77_9CLOT</name>
<keyword evidence="2" id="KW-1133">Transmembrane helix</keyword>
<dbReference type="GO" id="GO:0008745">
    <property type="term" value="F:N-acetylmuramoyl-L-alanine amidase activity"/>
    <property type="evidence" value="ECO:0007669"/>
    <property type="project" value="InterPro"/>
</dbReference>
<keyword evidence="2" id="KW-0812">Transmembrane</keyword>
<dbReference type="InterPro" id="IPR050695">
    <property type="entry name" value="N-acetylmuramoyl_amidase_3"/>
</dbReference>
<gene>
    <name evidence="4" type="ORF">ISALK_07555</name>
</gene>
<dbReference type="AlphaFoldDB" id="A0AA43XL77"/>
<feature type="transmembrane region" description="Helical" evidence="2">
    <location>
        <begin position="26"/>
        <end position="45"/>
    </location>
</feature>
<dbReference type="GO" id="GO:0009253">
    <property type="term" value="P:peptidoglycan catabolic process"/>
    <property type="evidence" value="ECO:0007669"/>
    <property type="project" value="InterPro"/>
</dbReference>
<dbReference type="PANTHER" id="PTHR30404">
    <property type="entry name" value="N-ACETYLMURAMOYL-L-ALANINE AMIDASE"/>
    <property type="match status" value="1"/>
</dbReference>
<comment type="caution">
    <text evidence="4">The sequence shown here is derived from an EMBL/GenBank/DDBJ whole genome shotgun (WGS) entry which is preliminary data.</text>
</comment>
<evidence type="ECO:0000256" key="2">
    <source>
        <dbReference type="SAM" id="Phobius"/>
    </source>
</evidence>
<sequence>MTKTPSRCHPCYSPIRNGAKKMKKTLGVRWIGIMILGLMIVFGVGCQGEEESVAAPIIVEEDVGKGAENVIGGAGEEDQEKRDFVVILDPGHGGTETGRQAFGYDEKDLNNQLTEKVAKELEDRGITLEYTRHYSEDYDLSLSKRMKIANGMEADLFLSIHHDGSIHAEARGVTVFYSTYRPLISVDSAYLRTEDGEQVYELIGEVGNEEGRKNYVYYDAEGNEAFSNPTHDSLEPFEENPSEEAVLSGILAEELAEALAETGLWNRGAIDAPYFVARRSVHPAVLVEAGFMTNLEELEGIIDPITQQQRAEAIADTVYKFLVDHSEKGM</sequence>
<proteinExistence type="predicted"/>
<dbReference type="CDD" id="cd02696">
    <property type="entry name" value="MurNAc-LAA"/>
    <property type="match status" value="1"/>
</dbReference>
<dbReference type="Pfam" id="PF01520">
    <property type="entry name" value="Amidase_3"/>
    <property type="match status" value="1"/>
</dbReference>
<protein>
    <submittedName>
        <fullName evidence="4">N-acetylmuramoyl-L-alanine amidase</fullName>
    </submittedName>
</protein>
<keyword evidence="5" id="KW-1185">Reference proteome</keyword>
<dbReference type="SUPFAM" id="SSF53187">
    <property type="entry name" value="Zn-dependent exopeptidases"/>
    <property type="match status" value="1"/>
</dbReference>
<evidence type="ECO:0000259" key="3">
    <source>
        <dbReference type="SMART" id="SM00646"/>
    </source>
</evidence>
<reference evidence="4 5" key="1">
    <citation type="submission" date="2019-04" db="EMBL/GenBank/DDBJ databases">
        <title>Isachenkonia alkalipeptolytica gen. nov. sp. nov. a new anaerobic, alkiliphilic organothrophic bacterium capable to reduce synthesized ferrihydrite isolated from a soda lake.</title>
        <authorList>
            <person name="Toshchakov S.V."/>
            <person name="Zavarzina D.G."/>
            <person name="Zhilina T.N."/>
            <person name="Kostrikina N.A."/>
            <person name="Kublanov I.V."/>
        </authorList>
    </citation>
    <scope>NUCLEOTIDE SEQUENCE [LARGE SCALE GENOMIC DNA]</scope>
    <source>
        <strain evidence="4 5">Z-1701</strain>
    </source>
</reference>
<evidence type="ECO:0000256" key="1">
    <source>
        <dbReference type="ARBA" id="ARBA00022801"/>
    </source>
</evidence>
<dbReference type="PANTHER" id="PTHR30404:SF0">
    <property type="entry name" value="N-ACETYLMURAMOYL-L-ALANINE AMIDASE AMIC"/>
    <property type="match status" value="1"/>
</dbReference>
<dbReference type="EMBL" id="SUMG01000007">
    <property type="protein sequence ID" value="NBG88356.1"/>
    <property type="molecule type" value="Genomic_DNA"/>
</dbReference>
<organism evidence="4 5">
    <name type="scientific">Isachenkonia alkalipeptolytica</name>
    <dbReference type="NCBI Taxonomy" id="2565777"/>
    <lineage>
        <taxon>Bacteria</taxon>
        <taxon>Bacillati</taxon>
        <taxon>Bacillota</taxon>
        <taxon>Clostridia</taxon>
        <taxon>Eubacteriales</taxon>
        <taxon>Clostridiaceae</taxon>
        <taxon>Isachenkonia</taxon>
    </lineage>
</organism>
<dbReference type="Gene3D" id="3.40.630.40">
    <property type="entry name" value="Zn-dependent exopeptidases"/>
    <property type="match status" value="1"/>
</dbReference>
<dbReference type="GO" id="GO:0030288">
    <property type="term" value="C:outer membrane-bounded periplasmic space"/>
    <property type="evidence" value="ECO:0007669"/>
    <property type="project" value="TreeGrafter"/>
</dbReference>
<dbReference type="SMART" id="SM00646">
    <property type="entry name" value="Ami_3"/>
    <property type="match status" value="1"/>
</dbReference>